<dbReference type="InterPro" id="IPR000010">
    <property type="entry name" value="Cystatin_dom"/>
</dbReference>
<evidence type="ECO:0000256" key="1">
    <source>
        <dbReference type="ARBA" id="ARBA00022704"/>
    </source>
</evidence>
<dbReference type="PANTHER" id="PTHR12319">
    <property type="entry name" value="CYSTATIN-RELATED"/>
    <property type="match status" value="1"/>
</dbReference>
<evidence type="ECO:0000313" key="5">
    <source>
        <dbReference type="Proteomes" id="UP000747399"/>
    </source>
</evidence>
<gene>
    <name evidence="4" type="ORF">Vafri_19421</name>
</gene>
<accession>A0A8J4BPD2</accession>
<dbReference type="InterPro" id="IPR046350">
    <property type="entry name" value="Cystatin_sf"/>
</dbReference>
<keyword evidence="5" id="KW-1185">Reference proteome</keyword>
<organism evidence="4 5">
    <name type="scientific">Volvox africanus</name>
    <dbReference type="NCBI Taxonomy" id="51714"/>
    <lineage>
        <taxon>Eukaryota</taxon>
        <taxon>Viridiplantae</taxon>
        <taxon>Chlorophyta</taxon>
        <taxon>core chlorophytes</taxon>
        <taxon>Chlorophyceae</taxon>
        <taxon>CS clade</taxon>
        <taxon>Chlamydomonadales</taxon>
        <taxon>Volvocaceae</taxon>
        <taxon>Volvox</taxon>
    </lineage>
</organism>
<comment type="caution">
    <text evidence="4">The sequence shown here is derived from an EMBL/GenBank/DDBJ whole genome shotgun (WGS) entry which is preliminary data.</text>
</comment>
<dbReference type="AlphaFoldDB" id="A0A8J4BPD2"/>
<keyword evidence="2" id="KW-0732">Signal</keyword>
<evidence type="ECO:0000313" key="4">
    <source>
        <dbReference type="EMBL" id="GIL65795.1"/>
    </source>
</evidence>
<dbReference type="SMART" id="SM00043">
    <property type="entry name" value="CY"/>
    <property type="match status" value="1"/>
</dbReference>
<feature type="domain" description="Cystatin" evidence="3">
    <location>
        <begin position="30"/>
        <end position="131"/>
    </location>
</feature>
<dbReference type="InterPro" id="IPR053128">
    <property type="entry name" value="Cystatin-like"/>
</dbReference>
<dbReference type="CDD" id="cd00042">
    <property type="entry name" value="CY"/>
    <property type="match status" value="1"/>
</dbReference>
<dbReference type="EMBL" id="BNCO01000078">
    <property type="protein sequence ID" value="GIL65795.1"/>
    <property type="molecule type" value="Genomic_DNA"/>
</dbReference>
<reference evidence="4" key="1">
    <citation type="journal article" date="2021" name="Proc. Natl. Acad. Sci. U.S.A.">
        <title>Three genomes in the algal genus Volvox reveal the fate of a haploid sex-determining region after a transition to homothallism.</title>
        <authorList>
            <person name="Yamamoto K."/>
            <person name="Hamaji T."/>
            <person name="Kawai-Toyooka H."/>
            <person name="Matsuzaki R."/>
            <person name="Takahashi F."/>
            <person name="Nishimura Y."/>
            <person name="Kawachi M."/>
            <person name="Noguchi H."/>
            <person name="Minakuchi Y."/>
            <person name="Umen J.G."/>
            <person name="Toyoda A."/>
            <person name="Nozaki H."/>
        </authorList>
    </citation>
    <scope>NUCLEOTIDE SEQUENCE</scope>
    <source>
        <strain evidence="4">NIES-3780</strain>
    </source>
</reference>
<keyword evidence="1" id="KW-0646">Protease inhibitor</keyword>
<feature type="chain" id="PRO_5035185760" description="Cystatin domain-containing protein" evidence="2">
    <location>
        <begin position="22"/>
        <end position="141"/>
    </location>
</feature>
<evidence type="ECO:0000259" key="3">
    <source>
        <dbReference type="SMART" id="SM00043"/>
    </source>
</evidence>
<feature type="signal peptide" evidence="2">
    <location>
        <begin position="1"/>
        <end position="21"/>
    </location>
</feature>
<dbReference type="SUPFAM" id="SSF54403">
    <property type="entry name" value="Cystatin/monellin"/>
    <property type="match status" value="1"/>
</dbReference>
<dbReference type="GO" id="GO:0004869">
    <property type="term" value="F:cysteine-type endopeptidase inhibitor activity"/>
    <property type="evidence" value="ECO:0007669"/>
    <property type="project" value="UniProtKB-KW"/>
</dbReference>
<dbReference type="Pfam" id="PF16845">
    <property type="entry name" value="SQAPI"/>
    <property type="match status" value="1"/>
</dbReference>
<name>A0A8J4BPD2_9CHLO</name>
<keyword evidence="1" id="KW-0789">Thiol protease inhibitor</keyword>
<dbReference type="PROSITE" id="PS51257">
    <property type="entry name" value="PROKAR_LIPOPROTEIN"/>
    <property type="match status" value="1"/>
</dbReference>
<dbReference type="Gene3D" id="3.10.450.10">
    <property type="match status" value="1"/>
</dbReference>
<dbReference type="Proteomes" id="UP000747399">
    <property type="component" value="Unassembled WGS sequence"/>
</dbReference>
<proteinExistence type="predicted"/>
<protein>
    <recommendedName>
        <fullName evidence="3">Cystatin domain-containing protein</fullName>
    </recommendedName>
</protein>
<sequence>MKPFFQFCFALLLTSGACINAIPKHDEHHRGLGAVIDADVNDPAIKSAADYVTSTANKNNCNGLCASLKRHGNLRLLEIVSAKTQVVAGTLYKMELLLEDEKGQQVIFTCSVWSRPWKKGQNGGDDETNHITKFHYQYINS</sequence>
<dbReference type="PANTHER" id="PTHR12319:SF2">
    <property type="entry name" value="CYSTATIN-LIKE PROTEIN-RELATED"/>
    <property type="match status" value="1"/>
</dbReference>
<evidence type="ECO:0000256" key="2">
    <source>
        <dbReference type="SAM" id="SignalP"/>
    </source>
</evidence>